<dbReference type="InterPro" id="IPR017927">
    <property type="entry name" value="FAD-bd_FR_type"/>
</dbReference>
<protein>
    <recommendedName>
        <fullName evidence="15">NADH-cytochrome b5 reductase</fullName>
        <ecNumber evidence="15">1.6.2.2</ecNumber>
    </recommendedName>
</protein>
<evidence type="ECO:0000256" key="3">
    <source>
        <dbReference type="ARBA" id="ARBA00006105"/>
    </source>
</evidence>
<evidence type="ECO:0000256" key="7">
    <source>
        <dbReference type="ARBA" id="ARBA00022827"/>
    </source>
</evidence>
<comment type="subcellular location">
    <subcellularLocation>
        <location evidence="2">Mitochondrion outer membrane</location>
        <topology evidence="2">Single-pass membrane protein</topology>
    </subcellularLocation>
</comment>
<dbReference type="STRING" id="27349.A0A0L6V455"/>
<keyword evidence="5" id="KW-0812">Transmembrane</keyword>
<evidence type="ECO:0000256" key="6">
    <source>
        <dbReference type="ARBA" id="ARBA00022787"/>
    </source>
</evidence>
<dbReference type="PRINTS" id="PR00406">
    <property type="entry name" value="CYTB5RDTASE"/>
</dbReference>
<keyword evidence="9 15" id="KW-0560">Oxidoreductase</keyword>
<feature type="binding site" evidence="14">
    <location>
        <position position="158"/>
    </location>
    <ligand>
        <name>FAD</name>
        <dbReference type="ChEBI" id="CHEBI:57692"/>
    </ligand>
</feature>
<keyword evidence="7 14" id="KW-0274">FAD</keyword>
<feature type="region of interest" description="Disordered" evidence="16">
    <location>
        <begin position="57"/>
        <end position="76"/>
    </location>
</feature>
<comment type="catalytic activity">
    <reaction evidence="13 15">
        <text>2 Fe(III)-[cytochrome b5] + NADH = 2 Fe(II)-[cytochrome b5] + NAD(+) + H(+)</text>
        <dbReference type="Rhea" id="RHEA:46680"/>
        <dbReference type="Rhea" id="RHEA-COMP:10438"/>
        <dbReference type="Rhea" id="RHEA-COMP:10439"/>
        <dbReference type="ChEBI" id="CHEBI:15378"/>
        <dbReference type="ChEBI" id="CHEBI:29033"/>
        <dbReference type="ChEBI" id="CHEBI:29034"/>
        <dbReference type="ChEBI" id="CHEBI:57540"/>
        <dbReference type="ChEBI" id="CHEBI:57945"/>
        <dbReference type="EC" id="1.6.2.2"/>
    </reaction>
</comment>
<keyword evidence="19" id="KW-1185">Reference proteome</keyword>
<evidence type="ECO:0000256" key="12">
    <source>
        <dbReference type="ARBA" id="ARBA00023136"/>
    </source>
</evidence>
<dbReference type="EMBL" id="LAVV01007631">
    <property type="protein sequence ID" value="KNZ55312.1"/>
    <property type="molecule type" value="Genomic_DNA"/>
</dbReference>
<dbReference type="FunFam" id="2.40.30.10:FF:000069">
    <property type="entry name" value="NADH-cytochrome b5 reductase"/>
    <property type="match status" value="1"/>
</dbReference>
<dbReference type="VEuPathDB" id="FungiDB:VP01_2716g4"/>
<evidence type="ECO:0000259" key="17">
    <source>
        <dbReference type="PROSITE" id="PS51384"/>
    </source>
</evidence>
<proteinExistence type="inferred from homology"/>
<dbReference type="InterPro" id="IPR001709">
    <property type="entry name" value="Flavoprot_Pyr_Nucl_cyt_Rdtase"/>
</dbReference>
<accession>A0A0L6V455</accession>
<dbReference type="SUPFAM" id="SSF52343">
    <property type="entry name" value="Ferredoxin reductase-like, C-terminal NADP-linked domain"/>
    <property type="match status" value="1"/>
</dbReference>
<reference evidence="18 19" key="1">
    <citation type="submission" date="2015-08" db="EMBL/GenBank/DDBJ databases">
        <title>Next Generation Sequencing and Analysis of the Genome of Puccinia sorghi L Schw, the Causal Agent of Maize Common Rust.</title>
        <authorList>
            <person name="Rochi L."/>
            <person name="Burguener G."/>
            <person name="Darino M."/>
            <person name="Turjanski A."/>
            <person name="Kreff E."/>
            <person name="Dieguez M.J."/>
            <person name="Sacco F."/>
        </authorList>
    </citation>
    <scope>NUCLEOTIDE SEQUENCE [LARGE SCALE GENOMIC DNA]</scope>
    <source>
        <strain evidence="18 19">RO10H11247</strain>
    </source>
</reference>
<dbReference type="GO" id="GO:0005741">
    <property type="term" value="C:mitochondrial outer membrane"/>
    <property type="evidence" value="ECO:0007669"/>
    <property type="project" value="UniProtKB-SubCell"/>
</dbReference>
<keyword evidence="12" id="KW-0472">Membrane</keyword>
<dbReference type="OrthoDB" id="432685at2759"/>
<comment type="cofactor">
    <cofactor evidence="1 14 15">
        <name>FAD</name>
        <dbReference type="ChEBI" id="CHEBI:57692"/>
    </cofactor>
</comment>
<evidence type="ECO:0000256" key="15">
    <source>
        <dbReference type="RuleBase" id="RU361226"/>
    </source>
</evidence>
<evidence type="ECO:0000256" key="13">
    <source>
        <dbReference type="ARBA" id="ARBA00047682"/>
    </source>
</evidence>
<dbReference type="Gene3D" id="3.40.50.80">
    <property type="entry name" value="Nucleotide-binding domain of ferredoxin-NADP reductase (FNR) module"/>
    <property type="match status" value="1"/>
</dbReference>
<dbReference type="PROSITE" id="PS51384">
    <property type="entry name" value="FAD_FR"/>
    <property type="match status" value="1"/>
</dbReference>
<dbReference type="PRINTS" id="PR00371">
    <property type="entry name" value="FPNCR"/>
</dbReference>
<feature type="binding site" evidence="14">
    <location>
        <position position="164"/>
    </location>
    <ligand>
        <name>FAD</name>
        <dbReference type="ChEBI" id="CHEBI:57692"/>
    </ligand>
</feature>
<evidence type="ECO:0000313" key="18">
    <source>
        <dbReference type="EMBL" id="KNZ55312.1"/>
    </source>
</evidence>
<evidence type="ECO:0000256" key="9">
    <source>
        <dbReference type="ARBA" id="ARBA00023002"/>
    </source>
</evidence>
<dbReference type="Proteomes" id="UP000037035">
    <property type="component" value="Unassembled WGS sequence"/>
</dbReference>
<dbReference type="SUPFAM" id="SSF63380">
    <property type="entry name" value="Riboflavin synthase domain-like"/>
    <property type="match status" value="1"/>
</dbReference>
<feature type="binding site" evidence="14">
    <location>
        <position position="139"/>
    </location>
    <ligand>
        <name>FAD</name>
        <dbReference type="ChEBI" id="CHEBI:57692"/>
    </ligand>
</feature>
<feature type="binding site" evidence="14">
    <location>
        <position position="141"/>
    </location>
    <ligand>
        <name>FAD</name>
        <dbReference type="ChEBI" id="CHEBI:57692"/>
    </ligand>
</feature>
<dbReference type="AlphaFoldDB" id="A0A0L6V455"/>
<comment type="similarity">
    <text evidence="3 15">Belongs to the flavoprotein pyridine nucleotide cytochrome reductase family.</text>
</comment>
<dbReference type="InterPro" id="IPR039261">
    <property type="entry name" value="FNR_nucleotide-bd"/>
</dbReference>
<dbReference type="InterPro" id="IPR008333">
    <property type="entry name" value="Cbr1-like_FAD-bd_dom"/>
</dbReference>
<dbReference type="InterPro" id="IPR001433">
    <property type="entry name" value="OxRdtase_FAD/NAD-bd"/>
</dbReference>
<keyword evidence="10 15" id="KW-0520">NAD</keyword>
<name>A0A0L6V455_9BASI</name>
<dbReference type="PANTHER" id="PTHR19370">
    <property type="entry name" value="NADH-CYTOCHROME B5 REDUCTASE"/>
    <property type="match status" value="1"/>
</dbReference>
<keyword evidence="11" id="KW-0496">Mitochondrion</keyword>
<evidence type="ECO:0000256" key="10">
    <source>
        <dbReference type="ARBA" id="ARBA00023027"/>
    </source>
</evidence>
<evidence type="ECO:0000313" key="19">
    <source>
        <dbReference type="Proteomes" id="UP000037035"/>
    </source>
</evidence>
<comment type="caution">
    <text evidence="18">The sequence shown here is derived from an EMBL/GenBank/DDBJ whole genome shotgun (WGS) entry which is preliminary data.</text>
</comment>
<feature type="binding site" evidence="14">
    <location>
        <position position="207"/>
    </location>
    <ligand>
        <name>FAD</name>
        <dbReference type="ChEBI" id="CHEBI:57692"/>
    </ligand>
</feature>
<keyword evidence="4 14" id="KW-0285">Flavoprotein</keyword>
<evidence type="ECO:0000256" key="11">
    <source>
        <dbReference type="ARBA" id="ARBA00023128"/>
    </source>
</evidence>
<keyword evidence="8" id="KW-1133">Transmembrane helix</keyword>
<dbReference type="GO" id="GO:0090524">
    <property type="term" value="F:cytochrome-b5 reductase activity, acting on NADH"/>
    <property type="evidence" value="ECO:0007669"/>
    <property type="project" value="UniProtKB-EC"/>
</dbReference>
<evidence type="ECO:0000256" key="16">
    <source>
        <dbReference type="SAM" id="MobiDB-lite"/>
    </source>
</evidence>
<feature type="compositionally biased region" description="Polar residues" evidence="16">
    <location>
        <begin position="60"/>
        <end position="75"/>
    </location>
</feature>
<evidence type="ECO:0000256" key="5">
    <source>
        <dbReference type="ARBA" id="ARBA00022692"/>
    </source>
</evidence>
<feature type="domain" description="FAD-binding FR-type" evidence="17">
    <location>
        <begin position="78"/>
        <end position="190"/>
    </location>
</feature>
<sequence length="388" mass="43113">MVIRVIQSSLLRHTLARPYSTPAQSTKPLPVKKILFGGLAAGAGVWAYTSLGGSPAEVNQAENSAKKPSTSSSALSPKEWRDFKLKQVIPYNHNTSTFVFELPEGTDSGLHVASCLVTRSTAREGPSVCNDDKGKPVIRPYTPITPPKQKDTLHLMVKKYAEGKMTNHIFSLKPGDQLSMKGPFPKWSYKPNEFKAIGMIAGGSGITPHWQIIQEITSNPQDKTKVVLLFANQKEEDILLRKEFEQLAKEKPEQFSINFALDQAPKNWPKELKGFLTKEVLKSKLPPPSLGSDVKIFVCGPPGQVAAVAGPKDDKEQGELKGMLKDLGFSQDQVYKVEVLLLLGVQNQHEAGGIVFWQSKLHLYEQDMRLESYNIQPRSIWIHILLHI</sequence>
<gene>
    <name evidence="18" type="ORF">VP01_2716g4</name>
</gene>
<dbReference type="Pfam" id="PF00970">
    <property type="entry name" value="FAD_binding_6"/>
    <property type="match status" value="1"/>
</dbReference>
<dbReference type="EC" id="1.6.2.2" evidence="15"/>
<dbReference type="FunFam" id="3.40.50.80:FF:000009">
    <property type="entry name" value="NADH-cytochrome b5 reductase"/>
    <property type="match status" value="1"/>
</dbReference>
<feature type="binding site" evidence="14">
    <location>
        <position position="165"/>
    </location>
    <ligand>
        <name>FAD</name>
        <dbReference type="ChEBI" id="CHEBI:57692"/>
    </ligand>
</feature>
<feature type="binding site" evidence="14">
    <location>
        <position position="140"/>
    </location>
    <ligand>
        <name>FAD</name>
        <dbReference type="ChEBI" id="CHEBI:57692"/>
    </ligand>
</feature>
<dbReference type="InterPro" id="IPR001834">
    <property type="entry name" value="CBR-like"/>
</dbReference>
<evidence type="ECO:0000256" key="1">
    <source>
        <dbReference type="ARBA" id="ARBA00001974"/>
    </source>
</evidence>
<keyword evidence="6" id="KW-1000">Mitochondrion outer membrane</keyword>
<dbReference type="CDD" id="cd06183">
    <property type="entry name" value="cyt_b5_reduct_like"/>
    <property type="match status" value="1"/>
</dbReference>
<dbReference type="PANTHER" id="PTHR19370:SF171">
    <property type="entry name" value="NADH-CYTOCHROME B5 REDUCTASE 2"/>
    <property type="match status" value="1"/>
</dbReference>
<dbReference type="Pfam" id="PF00175">
    <property type="entry name" value="NAD_binding_1"/>
    <property type="match status" value="1"/>
</dbReference>
<evidence type="ECO:0000256" key="14">
    <source>
        <dbReference type="PIRSR" id="PIRSR601834-1"/>
    </source>
</evidence>
<evidence type="ECO:0000256" key="2">
    <source>
        <dbReference type="ARBA" id="ARBA00004572"/>
    </source>
</evidence>
<evidence type="ECO:0000256" key="8">
    <source>
        <dbReference type="ARBA" id="ARBA00022989"/>
    </source>
</evidence>
<dbReference type="InterPro" id="IPR017938">
    <property type="entry name" value="Riboflavin_synthase-like_b-brl"/>
</dbReference>
<dbReference type="Gene3D" id="2.40.30.10">
    <property type="entry name" value="Translation factors"/>
    <property type="match status" value="1"/>
</dbReference>
<evidence type="ECO:0000256" key="4">
    <source>
        <dbReference type="ARBA" id="ARBA00022630"/>
    </source>
</evidence>
<organism evidence="18 19">
    <name type="scientific">Puccinia sorghi</name>
    <dbReference type="NCBI Taxonomy" id="27349"/>
    <lineage>
        <taxon>Eukaryota</taxon>
        <taxon>Fungi</taxon>
        <taxon>Dikarya</taxon>
        <taxon>Basidiomycota</taxon>
        <taxon>Pucciniomycotina</taxon>
        <taxon>Pucciniomycetes</taxon>
        <taxon>Pucciniales</taxon>
        <taxon>Pucciniaceae</taxon>
        <taxon>Puccinia</taxon>
    </lineage>
</organism>